<feature type="transmembrane region" description="Helical" evidence="1">
    <location>
        <begin position="21"/>
        <end position="42"/>
    </location>
</feature>
<sequence length="353" mass="42202">MIKFFRKIRQKLLVEKSFNKYLFYAVGEIILVVIGILIALQINNWNEEQNNEQKVIKILKQVQKDLLNDIQEAQYFSDGWEKQDKMLTHFFKATKPEQYYRDNFSYFKIIGLATTRFVQNRQGFNRLNEQIDIVSSKYDAILSKLSRLYNERSDFLNKNQTVSNNLVQDYRIYLHNNYDWMENFKANEESPEEVFTYFYSSKKHRKNLVKYRAFFNRYHNQVSGVKNQSLLCYLMIRKITNDTSELPKVIKSFGLEYSNNNIEDFIGNYFIKKDSVSKFIEKKYGVLFWSTPKQRELYFEGYILREYGKDSLGFVFANIYPIKFLRDTKNKVTGFKAYDIHNSGNTIEAIKLD</sequence>
<protein>
    <submittedName>
        <fullName evidence="2">Uncharacterized protein</fullName>
    </submittedName>
</protein>
<dbReference type="EMBL" id="QFFG01000001">
    <property type="protein sequence ID" value="PWG06468.1"/>
    <property type="molecule type" value="Genomic_DNA"/>
</dbReference>
<dbReference type="RefSeq" id="WP_109403384.1">
    <property type="nucleotide sequence ID" value="NZ_QFFG01000001.1"/>
</dbReference>
<dbReference type="Proteomes" id="UP000245670">
    <property type="component" value="Unassembled WGS sequence"/>
</dbReference>
<keyword evidence="1" id="KW-0472">Membrane</keyword>
<evidence type="ECO:0000313" key="2">
    <source>
        <dbReference type="EMBL" id="PWG06468.1"/>
    </source>
</evidence>
<evidence type="ECO:0000256" key="1">
    <source>
        <dbReference type="SAM" id="Phobius"/>
    </source>
</evidence>
<keyword evidence="3" id="KW-1185">Reference proteome</keyword>
<dbReference type="Pfam" id="PF19578">
    <property type="entry name" value="DUF6090"/>
    <property type="match status" value="1"/>
</dbReference>
<accession>A0A2U2JDP9</accession>
<reference evidence="2 3" key="1">
    <citation type="submission" date="2018-05" db="EMBL/GenBank/DDBJ databases">
        <title>Polaribacter aquimarinus sp. nov., isolated from sediment in a sediment of sea.</title>
        <authorList>
            <person name="Lu D."/>
        </authorList>
    </citation>
    <scope>NUCLEOTIDE SEQUENCE [LARGE SCALE GENOMIC DNA]</scope>
    <source>
        <strain evidence="2 3">ZY113</strain>
    </source>
</reference>
<dbReference type="AlphaFoldDB" id="A0A2U2JDP9"/>
<keyword evidence="1" id="KW-1133">Transmembrane helix</keyword>
<proteinExistence type="predicted"/>
<comment type="caution">
    <text evidence="2">The sequence shown here is derived from an EMBL/GenBank/DDBJ whole genome shotgun (WGS) entry which is preliminary data.</text>
</comment>
<keyword evidence="1" id="KW-0812">Transmembrane</keyword>
<organism evidence="2 3">
    <name type="scientific">Polaribacter aquimarinus</name>
    <dbReference type="NCBI Taxonomy" id="2100726"/>
    <lineage>
        <taxon>Bacteria</taxon>
        <taxon>Pseudomonadati</taxon>
        <taxon>Bacteroidota</taxon>
        <taxon>Flavobacteriia</taxon>
        <taxon>Flavobacteriales</taxon>
        <taxon>Flavobacteriaceae</taxon>
    </lineage>
</organism>
<dbReference type="InterPro" id="IPR045749">
    <property type="entry name" value="DUF6090"/>
</dbReference>
<name>A0A2U2JDP9_9FLAO</name>
<gene>
    <name evidence="2" type="ORF">DIS07_01150</name>
</gene>
<evidence type="ECO:0000313" key="3">
    <source>
        <dbReference type="Proteomes" id="UP000245670"/>
    </source>
</evidence>
<dbReference type="OrthoDB" id="1414794at2"/>